<accession>A0A8C6Y9K0</accession>
<sequence length="170" mass="19642">MFELCQVMTFPTSCLRYLEEALASLQVEEEDNDNFVDVCQSGLMLYAEMHDKLFDYQREGVAFLYKLYQDKKKGGILIIASSLGCLTRTHSFVLLILPATLLNNWAKEFAKWTPGLRVKAFHGTNKAEQNRYLERIQSRKGILLTTYQMFLNNWKQLSSFGGKEFVSETD</sequence>
<dbReference type="OrthoDB" id="413460at2759"/>
<dbReference type="Proteomes" id="UP000694559">
    <property type="component" value="Unplaced"/>
</dbReference>
<evidence type="ECO:0000313" key="3">
    <source>
        <dbReference type="Ensembl" id="ENSNNAP00000025291.1"/>
    </source>
</evidence>
<reference evidence="3" key="1">
    <citation type="submission" date="2025-08" db="UniProtKB">
        <authorList>
            <consortium name="Ensembl"/>
        </authorList>
    </citation>
    <scope>IDENTIFICATION</scope>
</reference>
<keyword evidence="1" id="KW-0378">Hydrolase</keyword>
<evidence type="ECO:0000256" key="1">
    <source>
        <dbReference type="ARBA" id="ARBA00022806"/>
    </source>
</evidence>
<dbReference type="Pfam" id="PF00176">
    <property type="entry name" value="SNF2-rel_dom"/>
    <property type="match status" value="1"/>
</dbReference>
<dbReference type="GO" id="GO:0005524">
    <property type="term" value="F:ATP binding"/>
    <property type="evidence" value="ECO:0007669"/>
    <property type="project" value="InterPro"/>
</dbReference>
<keyword evidence="1" id="KW-0547">Nucleotide-binding</keyword>
<dbReference type="InterPro" id="IPR027417">
    <property type="entry name" value="P-loop_NTPase"/>
</dbReference>
<proteinExistence type="predicted"/>
<evidence type="ECO:0000259" key="2">
    <source>
        <dbReference type="Pfam" id="PF00176"/>
    </source>
</evidence>
<keyword evidence="1" id="KW-0067">ATP-binding</keyword>
<keyword evidence="1" id="KW-0347">Helicase</keyword>
<dbReference type="AlphaFoldDB" id="A0A8C6Y9K0"/>
<protein>
    <recommendedName>
        <fullName evidence="2">SNF2 N-terminal domain-containing protein</fullName>
    </recommendedName>
</protein>
<dbReference type="PANTHER" id="PTHR45629">
    <property type="entry name" value="SNF2/RAD54 FAMILY MEMBER"/>
    <property type="match status" value="1"/>
</dbReference>
<dbReference type="Ensembl" id="ENSNNAT00000026516.1">
    <property type="protein sequence ID" value="ENSNNAP00000025291.1"/>
    <property type="gene ID" value="ENSNNAG00000016537.1"/>
</dbReference>
<evidence type="ECO:0000313" key="4">
    <source>
        <dbReference type="Proteomes" id="UP000694559"/>
    </source>
</evidence>
<feature type="domain" description="SNF2 N-terminal" evidence="2">
    <location>
        <begin position="56"/>
        <end position="161"/>
    </location>
</feature>
<dbReference type="SUPFAM" id="SSF52540">
    <property type="entry name" value="P-loop containing nucleoside triphosphate hydrolases"/>
    <property type="match status" value="1"/>
</dbReference>
<dbReference type="InterPro" id="IPR038718">
    <property type="entry name" value="SNF2-like_sf"/>
</dbReference>
<name>A0A8C6Y9K0_NAJNA</name>
<dbReference type="GeneTree" id="ENSGT00940000156837"/>
<organism evidence="3 4">
    <name type="scientific">Naja naja</name>
    <name type="common">Indian cobra</name>
    <dbReference type="NCBI Taxonomy" id="35670"/>
    <lineage>
        <taxon>Eukaryota</taxon>
        <taxon>Metazoa</taxon>
        <taxon>Chordata</taxon>
        <taxon>Craniata</taxon>
        <taxon>Vertebrata</taxon>
        <taxon>Euteleostomi</taxon>
        <taxon>Lepidosauria</taxon>
        <taxon>Squamata</taxon>
        <taxon>Bifurcata</taxon>
        <taxon>Unidentata</taxon>
        <taxon>Episquamata</taxon>
        <taxon>Toxicofera</taxon>
        <taxon>Serpentes</taxon>
        <taxon>Colubroidea</taxon>
        <taxon>Elapidae</taxon>
        <taxon>Elapinae</taxon>
        <taxon>Naja</taxon>
    </lineage>
</organism>
<dbReference type="Gene3D" id="3.40.50.10810">
    <property type="entry name" value="Tandem AAA-ATPase domain"/>
    <property type="match status" value="1"/>
</dbReference>
<dbReference type="InterPro" id="IPR000330">
    <property type="entry name" value="SNF2_N"/>
</dbReference>
<dbReference type="InterPro" id="IPR050496">
    <property type="entry name" value="SNF2_RAD54_helicase_repair"/>
</dbReference>
<dbReference type="GO" id="GO:0015616">
    <property type="term" value="F:DNA translocase activity"/>
    <property type="evidence" value="ECO:0007669"/>
    <property type="project" value="TreeGrafter"/>
</dbReference>
<keyword evidence="4" id="KW-1185">Reference proteome</keyword>
<dbReference type="PANTHER" id="PTHR45629:SF7">
    <property type="entry name" value="DNA EXCISION REPAIR PROTEIN ERCC-6-RELATED"/>
    <property type="match status" value="1"/>
</dbReference>
<reference evidence="3" key="2">
    <citation type="submission" date="2025-09" db="UniProtKB">
        <authorList>
            <consortium name="Ensembl"/>
        </authorList>
    </citation>
    <scope>IDENTIFICATION</scope>
</reference>
<dbReference type="GO" id="GO:0004386">
    <property type="term" value="F:helicase activity"/>
    <property type="evidence" value="ECO:0007669"/>
    <property type="project" value="UniProtKB-KW"/>
</dbReference>